<feature type="region of interest" description="Disordered" evidence="1">
    <location>
        <begin position="262"/>
        <end position="283"/>
    </location>
</feature>
<comment type="caution">
    <text evidence="3">The sequence shown here is derived from an EMBL/GenBank/DDBJ whole genome shotgun (WGS) entry which is preliminary data.</text>
</comment>
<dbReference type="InterPro" id="IPR018656">
    <property type="entry name" value="DUF2087"/>
</dbReference>
<dbReference type="InterPro" id="IPR035901">
    <property type="entry name" value="GIY-YIG_endonuc_sf"/>
</dbReference>
<dbReference type="EMBL" id="JAVDTR010000008">
    <property type="protein sequence ID" value="MDR6724791.1"/>
    <property type="molecule type" value="Genomic_DNA"/>
</dbReference>
<sequence>MKSTDVILQTASLEEIKRGYLKEASNYVCICCGYSTEVGIIYPEDGVLYEAERYIRVHLEKTHGSVFEYLLEQDKAITGLSDVQRGLLAQFYEGKKDAEVQQALGIGSASTIRNHRYMLKEKERQAKIFLALMELLKSKDTHAPAEFVTPVNKPVGQMNRGLFDISDQDRAKVLTKYFSEGTDGMLTTFQMQQKHKFIVLTEIIKRFEPGRTYTEKQVKALLKQVYHDDVEIRRYLVDYGFLGREADGSQYWREVDQVDGAQSSTGAASNGGHSTTVEENKLKKGELERMNRRKELQEQAKEVKIEAGVYQIRNEQNGKVFLDSTPNLKTMNGQKFMLQMGTHLNRSLQAEWNEYGGSAFTIEVVEKLKKQDNPFFDTKDALAKLLQAWMEKLQPYGEQGYHGDSKSS</sequence>
<dbReference type="CDD" id="cd10451">
    <property type="entry name" value="GIY-YIG_LuxR_like"/>
    <property type="match status" value="1"/>
</dbReference>
<dbReference type="Pfam" id="PF09860">
    <property type="entry name" value="DUF2087"/>
    <property type="match status" value="1"/>
</dbReference>
<accession>A0AAP5LN09</accession>
<dbReference type="AlphaFoldDB" id="A0AAP5LN09"/>
<organism evidence="3 4">
    <name type="scientific">Paenibacillus amylolyticus</name>
    <dbReference type="NCBI Taxonomy" id="1451"/>
    <lineage>
        <taxon>Bacteria</taxon>
        <taxon>Bacillati</taxon>
        <taxon>Bacillota</taxon>
        <taxon>Bacilli</taxon>
        <taxon>Bacillales</taxon>
        <taxon>Paenibacillaceae</taxon>
        <taxon>Paenibacillus</taxon>
    </lineage>
</organism>
<gene>
    <name evidence="3" type="ORF">J2W91_003259</name>
</gene>
<name>A0AAP5LN09_PAEAM</name>
<evidence type="ECO:0000313" key="4">
    <source>
        <dbReference type="Proteomes" id="UP001254832"/>
    </source>
</evidence>
<evidence type="ECO:0000259" key="2">
    <source>
        <dbReference type="Pfam" id="PF09860"/>
    </source>
</evidence>
<proteinExistence type="predicted"/>
<evidence type="ECO:0000256" key="1">
    <source>
        <dbReference type="SAM" id="MobiDB-lite"/>
    </source>
</evidence>
<feature type="compositionally biased region" description="Polar residues" evidence="1">
    <location>
        <begin position="262"/>
        <end position="275"/>
    </location>
</feature>
<feature type="domain" description="DUF2087" evidence="2">
    <location>
        <begin position="186"/>
        <end position="253"/>
    </location>
</feature>
<dbReference type="Gene3D" id="3.40.1440.10">
    <property type="entry name" value="GIY-YIG endonuclease"/>
    <property type="match status" value="1"/>
</dbReference>
<evidence type="ECO:0000313" key="3">
    <source>
        <dbReference type="EMBL" id="MDR6724791.1"/>
    </source>
</evidence>
<dbReference type="Proteomes" id="UP001254832">
    <property type="component" value="Unassembled WGS sequence"/>
</dbReference>
<dbReference type="RefSeq" id="WP_056703628.1">
    <property type="nucleotide sequence ID" value="NZ_JAVDTR010000008.1"/>
</dbReference>
<reference evidence="3" key="1">
    <citation type="submission" date="2023-07" db="EMBL/GenBank/DDBJ databases">
        <title>Sorghum-associated microbial communities from plants grown in Nebraska, USA.</title>
        <authorList>
            <person name="Schachtman D."/>
        </authorList>
    </citation>
    <scope>NUCLEOTIDE SEQUENCE</scope>
    <source>
        <strain evidence="3">BE80</strain>
    </source>
</reference>
<protein>
    <recommendedName>
        <fullName evidence="2">DUF2087 domain-containing protein</fullName>
    </recommendedName>
</protein>